<feature type="domain" description="Protein kinase" evidence="5">
    <location>
        <begin position="1"/>
        <end position="242"/>
    </location>
</feature>
<dbReference type="PROSITE" id="PS50011">
    <property type="entry name" value="PROTEIN_KINASE_DOM"/>
    <property type="match status" value="1"/>
</dbReference>
<dbReference type="InterPro" id="IPR000719">
    <property type="entry name" value="Prot_kinase_dom"/>
</dbReference>
<dbReference type="PANTHER" id="PTHR24348:SF22">
    <property type="entry name" value="NON-SPECIFIC SERINE_THREONINE PROTEIN KINASE"/>
    <property type="match status" value="1"/>
</dbReference>
<organism evidence="6 7">
    <name type="scientific">Tritrichomonas foetus</name>
    <dbReference type="NCBI Taxonomy" id="1144522"/>
    <lineage>
        <taxon>Eukaryota</taxon>
        <taxon>Metamonada</taxon>
        <taxon>Parabasalia</taxon>
        <taxon>Tritrichomonadida</taxon>
        <taxon>Tritrichomonadidae</taxon>
        <taxon>Tritrichomonas</taxon>
    </lineage>
</organism>
<reference evidence="6" key="1">
    <citation type="submission" date="2016-10" db="EMBL/GenBank/DDBJ databases">
        <authorList>
            <person name="Benchimol M."/>
            <person name="Almeida L.G."/>
            <person name="Vasconcelos A.T."/>
            <person name="Perreira-Neves A."/>
            <person name="Rosa I.A."/>
            <person name="Tasca T."/>
            <person name="Bogo M.R."/>
            <person name="de Souza W."/>
        </authorList>
    </citation>
    <scope>NUCLEOTIDE SEQUENCE [LARGE SCALE GENOMIC DNA]</scope>
    <source>
        <strain evidence="6">K</strain>
    </source>
</reference>
<evidence type="ECO:0000313" key="7">
    <source>
        <dbReference type="Proteomes" id="UP000179807"/>
    </source>
</evidence>
<dbReference type="OrthoDB" id="4062651at2759"/>
<dbReference type="InterPro" id="IPR008271">
    <property type="entry name" value="Ser/Thr_kinase_AS"/>
</dbReference>
<dbReference type="GO" id="GO:0016020">
    <property type="term" value="C:membrane"/>
    <property type="evidence" value="ECO:0007669"/>
    <property type="project" value="TreeGrafter"/>
</dbReference>
<keyword evidence="7" id="KW-1185">Reference proteome</keyword>
<dbReference type="PROSITE" id="PS00108">
    <property type="entry name" value="PROTEIN_KINASE_ST"/>
    <property type="match status" value="1"/>
</dbReference>
<evidence type="ECO:0000259" key="5">
    <source>
        <dbReference type="PROSITE" id="PS50011"/>
    </source>
</evidence>
<gene>
    <name evidence="6" type="ORF">TRFO_34183</name>
</gene>
<comment type="caution">
    <text evidence="6">The sequence shown here is derived from an EMBL/GenBank/DDBJ whole genome shotgun (WGS) entry which is preliminary data.</text>
</comment>
<evidence type="ECO:0000256" key="2">
    <source>
        <dbReference type="ARBA" id="ARBA00022741"/>
    </source>
</evidence>
<accession>A0A1J4JPC8</accession>
<dbReference type="GO" id="GO:0000045">
    <property type="term" value="P:autophagosome assembly"/>
    <property type="evidence" value="ECO:0007669"/>
    <property type="project" value="TreeGrafter"/>
</dbReference>
<sequence>MKSKSNDYTKTKSNVIYQGNSTIVLFNGNILKEVKKSFVSNDILGKEIGSVFPEYICQIYNMYDNGDTVMFEEEYCEGGSLDHYLKNDGLNESDIRAISKRLLKALEGNNLYNIVHRDIKPLNIFLRKKDDFTSCVLGDYGHSTLLNNTGIVQKTGTRYYMAPESIYNIKADIYSLGMTLLHCHLGKSFFSEISKIGDRKEVRKYINDLDISEDFHSFLKSCLEENPNRRISINDALNHVFIIENPEEEEMNEEEDDGEEEEDIDCLLVIK</sequence>
<dbReference type="RefSeq" id="XP_068352508.1">
    <property type="nucleotide sequence ID" value="XM_068509522.1"/>
</dbReference>
<evidence type="ECO:0000256" key="1">
    <source>
        <dbReference type="ARBA" id="ARBA00022679"/>
    </source>
</evidence>
<dbReference type="GO" id="GO:0000407">
    <property type="term" value="C:phagophore assembly site"/>
    <property type="evidence" value="ECO:0007669"/>
    <property type="project" value="TreeGrafter"/>
</dbReference>
<keyword evidence="1" id="KW-0808">Transferase</keyword>
<keyword evidence="2" id="KW-0547">Nucleotide-binding</keyword>
<name>A0A1J4JPC8_9EUKA</name>
<dbReference type="Pfam" id="PF00069">
    <property type="entry name" value="Pkinase"/>
    <property type="match status" value="1"/>
</dbReference>
<evidence type="ECO:0000256" key="3">
    <source>
        <dbReference type="ARBA" id="ARBA00022777"/>
    </source>
</evidence>
<dbReference type="GO" id="GO:0005776">
    <property type="term" value="C:autophagosome"/>
    <property type="evidence" value="ECO:0007669"/>
    <property type="project" value="TreeGrafter"/>
</dbReference>
<dbReference type="Gene3D" id="1.10.510.10">
    <property type="entry name" value="Transferase(Phosphotransferase) domain 1"/>
    <property type="match status" value="1"/>
</dbReference>
<dbReference type="GO" id="GO:0005524">
    <property type="term" value="F:ATP binding"/>
    <property type="evidence" value="ECO:0007669"/>
    <property type="project" value="UniProtKB-KW"/>
</dbReference>
<keyword evidence="3 6" id="KW-0418">Kinase</keyword>
<dbReference type="GeneID" id="94844226"/>
<dbReference type="AlphaFoldDB" id="A0A1J4JPC8"/>
<dbReference type="PANTHER" id="PTHR24348">
    <property type="entry name" value="SERINE/THREONINE-PROTEIN KINASE UNC-51-RELATED"/>
    <property type="match status" value="1"/>
</dbReference>
<dbReference type="GO" id="GO:0005829">
    <property type="term" value="C:cytosol"/>
    <property type="evidence" value="ECO:0007669"/>
    <property type="project" value="TreeGrafter"/>
</dbReference>
<dbReference type="GO" id="GO:0010506">
    <property type="term" value="P:regulation of autophagy"/>
    <property type="evidence" value="ECO:0007669"/>
    <property type="project" value="InterPro"/>
</dbReference>
<proteinExistence type="predicted"/>
<evidence type="ECO:0000313" key="6">
    <source>
        <dbReference type="EMBL" id="OHS99371.1"/>
    </source>
</evidence>
<dbReference type="SMART" id="SM00220">
    <property type="entry name" value="S_TKc"/>
    <property type="match status" value="1"/>
</dbReference>
<dbReference type="GO" id="GO:0004674">
    <property type="term" value="F:protein serine/threonine kinase activity"/>
    <property type="evidence" value="ECO:0007669"/>
    <property type="project" value="InterPro"/>
</dbReference>
<dbReference type="InterPro" id="IPR011009">
    <property type="entry name" value="Kinase-like_dom_sf"/>
</dbReference>
<dbReference type="EMBL" id="MLAK01001008">
    <property type="protein sequence ID" value="OHS99371.1"/>
    <property type="molecule type" value="Genomic_DNA"/>
</dbReference>
<keyword evidence="4" id="KW-0067">ATP-binding</keyword>
<dbReference type="SUPFAM" id="SSF56112">
    <property type="entry name" value="Protein kinase-like (PK-like)"/>
    <property type="match status" value="1"/>
</dbReference>
<protein>
    <submittedName>
        <fullName evidence="6">CAMK family protein kinase</fullName>
    </submittedName>
</protein>
<dbReference type="InterPro" id="IPR045269">
    <property type="entry name" value="Atg1-like"/>
</dbReference>
<dbReference type="Proteomes" id="UP000179807">
    <property type="component" value="Unassembled WGS sequence"/>
</dbReference>
<evidence type="ECO:0000256" key="4">
    <source>
        <dbReference type="ARBA" id="ARBA00022840"/>
    </source>
</evidence>
<dbReference type="VEuPathDB" id="TrichDB:TRFO_34183"/>